<dbReference type="EC" id="1.15.1.1" evidence="2"/>
<evidence type="ECO:0000256" key="5">
    <source>
        <dbReference type="ARBA" id="ARBA00049204"/>
    </source>
</evidence>
<evidence type="ECO:0000259" key="6">
    <source>
        <dbReference type="Pfam" id="PF00081"/>
    </source>
</evidence>
<dbReference type="EMBL" id="CP098827">
    <property type="protein sequence ID" value="XBO72970.1"/>
    <property type="molecule type" value="Genomic_DNA"/>
</dbReference>
<name>A0AAU7KNP3_9GAMM</name>
<dbReference type="InterPro" id="IPR036314">
    <property type="entry name" value="SOD_C_sf"/>
</dbReference>
<dbReference type="InterPro" id="IPR019831">
    <property type="entry name" value="Mn/Fe_SOD_N"/>
</dbReference>
<keyword evidence="3" id="KW-0479">Metal-binding</keyword>
<reference evidence="7" key="1">
    <citation type="submission" date="2022-06" db="EMBL/GenBank/DDBJ databases">
        <title>A novel DMS-producing enzyme.</title>
        <authorList>
            <person name="Zhang Y."/>
        </authorList>
    </citation>
    <scope>NUCLEOTIDE SEQUENCE</scope>
    <source>
        <strain evidence="7">RT37</strain>
    </source>
</reference>
<gene>
    <name evidence="7" type="ORF">NFG58_09845</name>
</gene>
<comment type="similarity">
    <text evidence="1">Belongs to the iron/manganese superoxide dismutase family.</text>
</comment>
<dbReference type="Gene3D" id="3.55.40.20">
    <property type="entry name" value="Iron/manganese superoxide dismutase, C-terminal domain"/>
    <property type="match status" value="1"/>
</dbReference>
<accession>A0AAU7KNP3</accession>
<dbReference type="PANTHER" id="PTHR42769:SF3">
    <property type="entry name" value="SUPEROXIDE DISMUTASE [FE] 2, CHLOROPLASTIC"/>
    <property type="match status" value="1"/>
</dbReference>
<protein>
    <recommendedName>
        <fullName evidence="2">superoxide dismutase</fullName>
        <ecNumber evidence="2">1.15.1.1</ecNumber>
    </recommendedName>
</protein>
<organism evidence="7">
    <name type="scientific">Halomonas sp. RT37</name>
    <dbReference type="NCBI Taxonomy" id="2950872"/>
    <lineage>
        <taxon>Bacteria</taxon>
        <taxon>Pseudomonadati</taxon>
        <taxon>Pseudomonadota</taxon>
        <taxon>Gammaproteobacteria</taxon>
        <taxon>Oceanospirillales</taxon>
        <taxon>Halomonadaceae</taxon>
        <taxon>Halomonas</taxon>
    </lineage>
</organism>
<sequence>MILELPALPFDSHQLEPYLSKAWVEDRYQGDHQRHLTALNRWASGSGTATRSLEDVVSKAHGEVLEHAVEAWNLTLFWHCLLPRPTAPEGRLNEELTQTFGSFTGLREAMHGRVEDELEQGSRRPGWLWLLHSNRGMSLTISARGQRLDAASGRPLLVMDLGCGKSPVEQLWPLIHWDFVAQNLGDCH</sequence>
<comment type="catalytic activity">
    <reaction evidence="5">
        <text>2 superoxide + 2 H(+) = H2O2 + O2</text>
        <dbReference type="Rhea" id="RHEA:20696"/>
        <dbReference type="ChEBI" id="CHEBI:15378"/>
        <dbReference type="ChEBI" id="CHEBI:15379"/>
        <dbReference type="ChEBI" id="CHEBI:16240"/>
        <dbReference type="ChEBI" id="CHEBI:18421"/>
        <dbReference type="EC" id="1.15.1.1"/>
    </reaction>
</comment>
<dbReference type="Pfam" id="PF00081">
    <property type="entry name" value="Sod_Fe_N"/>
    <property type="match status" value="1"/>
</dbReference>
<keyword evidence="4" id="KW-0560">Oxidoreductase</keyword>
<feature type="domain" description="Manganese/iron superoxide dismutase N-terminal" evidence="6">
    <location>
        <begin position="4"/>
        <end position="81"/>
    </location>
</feature>
<proteinExistence type="inferred from homology"/>
<dbReference type="AlphaFoldDB" id="A0AAU7KNP3"/>
<dbReference type="GO" id="GO:0046872">
    <property type="term" value="F:metal ion binding"/>
    <property type="evidence" value="ECO:0007669"/>
    <property type="project" value="UniProtKB-KW"/>
</dbReference>
<evidence type="ECO:0000256" key="2">
    <source>
        <dbReference type="ARBA" id="ARBA00012682"/>
    </source>
</evidence>
<evidence type="ECO:0000256" key="3">
    <source>
        <dbReference type="ARBA" id="ARBA00022723"/>
    </source>
</evidence>
<evidence type="ECO:0000256" key="1">
    <source>
        <dbReference type="ARBA" id="ARBA00008714"/>
    </source>
</evidence>
<dbReference type="Gene3D" id="1.10.287.990">
    <property type="entry name" value="Fe,Mn superoxide dismutase (SOD) domain"/>
    <property type="match status" value="1"/>
</dbReference>
<evidence type="ECO:0000256" key="4">
    <source>
        <dbReference type="ARBA" id="ARBA00023002"/>
    </source>
</evidence>
<dbReference type="SUPFAM" id="SSF46609">
    <property type="entry name" value="Fe,Mn superoxide dismutase (SOD), N-terminal domain"/>
    <property type="match status" value="1"/>
</dbReference>
<dbReference type="GO" id="GO:0004784">
    <property type="term" value="F:superoxide dismutase activity"/>
    <property type="evidence" value="ECO:0007669"/>
    <property type="project" value="UniProtKB-EC"/>
</dbReference>
<evidence type="ECO:0000313" key="7">
    <source>
        <dbReference type="EMBL" id="XBO72970.1"/>
    </source>
</evidence>
<dbReference type="PANTHER" id="PTHR42769">
    <property type="entry name" value="SUPEROXIDE DISMUTASE"/>
    <property type="match status" value="1"/>
</dbReference>
<dbReference type="InterPro" id="IPR036324">
    <property type="entry name" value="Mn/Fe_SOD_N_sf"/>
</dbReference>
<dbReference type="RefSeq" id="WP_348828070.1">
    <property type="nucleotide sequence ID" value="NZ_CP098827.1"/>
</dbReference>
<dbReference type="SUPFAM" id="SSF54719">
    <property type="entry name" value="Fe,Mn superoxide dismutase (SOD), C-terminal domain"/>
    <property type="match status" value="1"/>
</dbReference>